<evidence type="ECO:0000256" key="1">
    <source>
        <dbReference type="SAM" id="SignalP"/>
    </source>
</evidence>
<organism evidence="2 3">
    <name type="scientific">Deinococcus antarcticus</name>
    <dbReference type="NCBI Taxonomy" id="1298767"/>
    <lineage>
        <taxon>Bacteria</taxon>
        <taxon>Thermotogati</taxon>
        <taxon>Deinococcota</taxon>
        <taxon>Deinococci</taxon>
        <taxon>Deinococcales</taxon>
        <taxon>Deinococcaceae</taxon>
        <taxon>Deinococcus</taxon>
    </lineage>
</organism>
<dbReference type="Proteomes" id="UP001595748">
    <property type="component" value="Unassembled WGS sequence"/>
</dbReference>
<evidence type="ECO:0000313" key="2">
    <source>
        <dbReference type="EMBL" id="MFC3861645.1"/>
    </source>
</evidence>
<gene>
    <name evidence="2" type="ORF">ACFOPQ_12830</name>
</gene>
<accession>A0ABV8A8F3</accession>
<keyword evidence="1" id="KW-0732">Signal</keyword>
<feature type="chain" id="PRO_5047539066" evidence="1">
    <location>
        <begin position="19"/>
        <end position="117"/>
    </location>
</feature>
<protein>
    <submittedName>
        <fullName evidence="2">Uncharacterized protein</fullName>
    </submittedName>
</protein>
<name>A0ABV8A8F3_9DEIO</name>
<keyword evidence="3" id="KW-1185">Reference proteome</keyword>
<proteinExistence type="predicted"/>
<sequence length="117" mass="12724">MKPLSMLLLPVIASGLLASCTVIRPAQLTLQAGQTGKLGFQTVTLLKVMDSRCPPTVQCVWAGDVAAEVRVVKLREQDAKTYTLRLPADPEQPWPGLRILSATQGEPVRVTFTDQKP</sequence>
<evidence type="ECO:0000313" key="3">
    <source>
        <dbReference type="Proteomes" id="UP001595748"/>
    </source>
</evidence>
<feature type="signal peptide" evidence="1">
    <location>
        <begin position="1"/>
        <end position="18"/>
    </location>
</feature>
<dbReference type="PROSITE" id="PS51257">
    <property type="entry name" value="PROKAR_LIPOPROTEIN"/>
    <property type="match status" value="1"/>
</dbReference>
<dbReference type="RefSeq" id="WP_380078747.1">
    <property type="nucleotide sequence ID" value="NZ_JBHRZF010000153.1"/>
</dbReference>
<dbReference type="EMBL" id="JBHRZF010000153">
    <property type="protein sequence ID" value="MFC3861645.1"/>
    <property type="molecule type" value="Genomic_DNA"/>
</dbReference>
<reference evidence="3" key="1">
    <citation type="journal article" date="2019" name="Int. J. Syst. Evol. Microbiol.">
        <title>The Global Catalogue of Microorganisms (GCM) 10K type strain sequencing project: providing services to taxonomists for standard genome sequencing and annotation.</title>
        <authorList>
            <consortium name="The Broad Institute Genomics Platform"/>
            <consortium name="The Broad Institute Genome Sequencing Center for Infectious Disease"/>
            <person name="Wu L."/>
            <person name="Ma J."/>
        </authorList>
    </citation>
    <scope>NUCLEOTIDE SEQUENCE [LARGE SCALE GENOMIC DNA]</scope>
    <source>
        <strain evidence="3">CCTCC AB 2013263</strain>
    </source>
</reference>
<comment type="caution">
    <text evidence="2">The sequence shown here is derived from an EMBL/GenBank/DDBJ whole genome shotgun (WGS) entry which is preliminary data.</text>
</comment>